<keyword evidence="3" id="KW-0408">Iron</keyword>
<evidence type="ECO:0000256" key="4">
    <source>
        <dbReference type="ARBA" id="ARBA00023014"/>
    </source>
</evidence>
<protein>
    <recommendedName>
        <fullName evidence="6">Iron-binding zinc finger CDGSH type domain-containing protein</fullName>
    </recommendedName>
</protein>
<dbReference type="EMBL" id="BAAAQN010000007">
    <property type="protein sequence ID" value="GAA2021499.1"/>
    <property type="molecule type" value="Genomic_DNA"/>
</dbReference>
<evidence type="ECO:0000313" key="8">
    <source>
        <dbReference type="Proteomes" id="UP001500751"/>
    </source>
</evidence>
<evidence type="ECO:0000313" key="7">
    <source>
        <dbReference type="EMBL" id="GAA2021499.1"/>
    </source>
</evidence>
<dbReference type="InterPro" id="IPR018967">
    <property type="entry name" value="FeS-contain_CDGSH-typ"/>
</dbReference>
<dbReference type="Proteomes" id="UP001500751">
    <property type="component" value="Unassembled WGS sequence"/>
</dbReference>
<evidence type="ECO:0000256" key="3">
    <source>
        <dbReference type="ARBA" id="ARBA00023004"/>
    </source>
</evidence>
<comment type="caution">
    <text evidence="7">The sequence shown here is derived from an EMBL/GenBank/DDBJ whole genome shotgun (WGS) entry which is preliminary data.</text>
</comment>
<dbReference type="RefSeq" id="WP_344665061.1">
    <property type="nucleotide sequence ID" value="NZ_BAAAQN010000007.1"/>
</dbReference>
<keyword evidence="2" id="KW-0479">Metal-binding</keyword>
<dbReference type="SMART" id="SM00704">
    <property type="entry name" value="ZnF_CDGSH"/>
    <property type="match status" value="1"/>
</dbReference>
<dbReference type="InterPro" id="IPR042216">
    <property type="entry name" value="MitoNEET_CISD"/>
</dbReference>
<proteinExistence type="predicted"/>
<gene>
    <name evidence="7" type="ORF">GCM10009839_18220</name>
</gene>
<evidence type="ECO:0000256" key="2">
    <source>
        <dbReference type="ARBA" id="ARBA00022723"/>
    </source>
</evidence>
<reference evidence="7 8" key="1">
    <citation type="journal article" date="2019" name="Int. J. Syst. Evol. Microbiol.">
        <title>The Global Catalogue of Microorganisms (GCM) 10K type strain sequencing project: providing services to taxonomists for standard genome sequencing and annotation.</title>
        <authorList>
            <consortium name="The Broad Institute Genomics Platform"/>
            <consortium name="The Broad Institute Genome Sequencing Center for Infectious Disease"/>
            <person name="Wu L."/>
            <person name="Ma J."/>
        </authorList>
    </citation>
    <scope>NUCLEOTIDE SEQUENCE [LARGE SCALE GENOMIC DNA]</scope>
    <source>
        <strain evidence="7 8">JCM 16014</strain>
    </source>
</reference>
<feature type="domain" description="Iron-binding zinc finger CDGSH type" evidence="6">
    <location>
        <begin position="26"/>
        <end position="70"/>
    </location>
</feature>
<keyword evidence="8" id="KW-1185">Reference proteome</keyword>
<name>A0ABN2TU71_9ACTN</name>
<accession>A0ABN2TU71</accession>
<sequence length="74" mass="8243">MSDADALHERSTTRVTMGTEGPVLIDGPVEIELPDGRIASSDRVIVALCTCRRSRVYPWCDASHRDRSRSERDA</sequence>
<feature type="region of interest" description="Disordered" evidence="5">
    <location>
        <begin position="1"/>
        <end position="22"/>
    </location>
</feature>
<feature type="compositionally biased region" description="Basic and acidic residues" evidence="5">
    <location>
        <begin position="1"/>
        <end position="12"/>
    </location>
</feature>
<dbReference type="Gene3D" id="3.40.5.90">
    <property type="entry name" value="CDGSH iron-sulfur domain, mitoNEET-type"/>
    <property type="match status" value="1"/>
</dbReference>
<evidence type="ECO:0000256" key="5">
    <source>
        <dbReference type="SAM" id="MobiDB-lite"/>
    </source>
</evidence>
<evidence type="ECO:0000256" key="1">
    <source>
        <dbReference type="ARBA" id="ARBA00022714"/>
    </source>
</evidence>
<dbReference type="Pfam" id="PF09360">
    <property type="entry name" value="zf-CDGSH"/>
    <property type="match status" value="1"/>
</dbReference>
<keyword evidence="1" id="KW-0001">2Fe-2S</keyword>
<evidence type="ECO:0000259" key="6">
    <source>
        <dbReference type="SMART" id="SM00704"/>
    </source>
</evidence>
<keyword evidence="4" id="KW-0411">Iron-sulfur</keyword>
<organism evidence="7 8">
    <name type="scientific">Catenulispora yoronensis</name>
    <dbReference type="NCBI Taxonomy" id="450799"/>
    <lineage>
        <taxon>Bacteria</taxon>
        <taxon>Bacillati</taxon>
        <taxon>Actinomycetota</taxon>
        <taxon>Actinomycetes</taxon>
        <taxon>Catenulisporales</taxon>
        <taxon>Catenulisporaceae</taxon>
        <taxon>Catenulispora</taxon>
    </lineage>
</organism>